<evidence type="ECO:0000313" key="2">
    <source>
        <dbReference type="Proteomes" id="UP000660729"/>
    </source>
</evidence>
<organism evidence="1 2">
    <name type="scientific">Pseudocercospora fuligena</name>
    <dbReference type="NCBI Taxonomy" id="685502"/>
    <lineage>
        <taxon>Eukaryota</taxon>
        <taxon>Fungi</taxon>
        <taxon>Dikarya</taxon>
        <taxon>Ascomycota</taxon>
        <taxon>Pezizomycotina</taxon>
        <taxon>Dothideomycetes</taxon>
        <taxon>Dothideomycetidae</taxon>
        <taxon>Mycosphaerellales</taxon>
        <taxon>Mycosphaerellaceae</taxon>
        <taxon>Pseudocercospora</taxon>
    </lineage>
</organism>
<evidence type="ECO:0000313" key="1">
    <source>
        <dbReference type="EMBL" id="KAF7197249.1"/>
    </source>
</evidence>
<comment type="caution">
    <text evidence="1">The sequence shown here is derived from an EMBL/GenBank/DDBJ whole genome shotgun (WGS) entry which is preliminary data.</text>
</comment>
<keyword evidence="2" id="KW-1185">Reference proteome</keyword>
<accession>A0A8H6VQW9</accession>
<dbReference type="Proteomes" id="UP000660729">
    <property type="component" value="Unassembled WGS sequence"/>
</dbReference>
<feature type="non-terminal residue" evidence="1">
    <location>
        <position position="1"/>
    </location>
</feature>
<proteinExistence type="predicted"/>
<protein>
    <submittedName>
        <fullName evidence="1">Uncharacterized protein</fullName>
    </submittedName>
</protein>
<dbReference type="AlphaFoldDB" id="A0A8H6VQW9"/>
<reference evidence="1" key="1">
    <citation type="submission" date="2020-04" db="EMBL/GenBank/DDBJ databases">
        <title>Draft genome resource of the tomato pathogen Pseudocercospora fuligena.</title>
        <authorList>
            <person name="Zaccaron A."/>
        </authorList>
    </citation>
    <scope>NUCLEOTIDE SEQUENCE</scope>
    <source>
        <strain evidence="1">PF001</strain>
    </source>
</reference>
<name>A0A8H6VQW9_9PEZI</name>
<dbReference type="EMBL" id="JABCIY010000018">
    <property type="protein sequence ID" value="KAF7197249.1"/>
    <property type="molecule type" value="Genomic_DNA"/>
</dbReference>
<gene>
    <name evidence="1" type="ORF">HII31_01404</name>
</gene>
<sequence length="171" mass="18435">AAAKGVSGLCRWQCEAICRCCCGLRGGAFAWPPTAQILQRSHQMTPTGIAMHCRESLHISEGAKGVVVMCVLKKVVVLGEESWSVFGKLKPAAKPRLLTSLRVLLWALLHHHDLMISSLRVAICAVCTAESIRSCPASSTCVCGERGRAKRTSPLQQRNAASGRTLPQLTM</sequence>